<dbReference type="PANTHER" id="PTHR45772">
    <property type="entry name" value="CONSERVED COMPONENT OF ABC TRANSPORTER FOR NATURAL AMINO ACIDS-RELATED"/>
    <property type="match status" value="1"/>
</dbReference>
<dbReference type="GO" id="GO:0042941">
    <property type="term" value="P:D-alanine transmembrane transport"/>
    <property type="evidence" value="ECO:0007669"/>
    <property type="project" value="TreeGrafter"/>
</dbReference>
<dbReference type="FunFam" id="3.40.50.300:FF:000421">
    <property type="entry name" value="Branched-chain amino acid ABC transporter ATP-binding protein"/>
    <property type="match status" value="1"/>
</dbReference>
<dbReference type="HOGENOM" id="CLU_000604_1_2_5"/>
<dbReference type="CDD" id="cd03219">
    <property type="entry name" value="ABC_Mj1267_LivG_branched"/>
    <property type="match status" value="1"/>
</dbReference>
<dbReference type="PANTHER" id="PTHR45772:SF7">
    <property type="entry name" value="AMINO ACID ABC TRANSPORTER ATP-BINDING PROTEIN"/>
    <property type="match status" value="1"/>
</dbReference>
<sequence length="260" mass="28098">MPASPFPAVLLETAGLCKNFRGLKALRDHALRVAPGEILGVIGPNGSGKSTLFNVITGFSPPSAGRVCLNGIEVTGWRPDAIVRQGIARTFQGSRLFKALTAAENIEAAAQLALRPGLFSTLLRPPGYRRRTDEIVAIGQQMLDLVGLGKWGDRRAGDLPYGAQRRLEIARAMATKPKLLMLDEPAAGLNTHETAELMTLIRQLRELYGVAVIIVEHDMDLIGTLCERIQVLAQGTVIGEGSFAAIQDNIRVREAYLGHD</sequence>
<dbReference type="STRING" id="269796.Rru_A3724"/>
<protein>
    <submittedName>
        <fullName evidence="5">ABC transporter component</fullName>
        <ecNumber evidence="5">3.6.3.25</ecNumber>
    </submittedName>
</protein>
<accession>Q2RMX7</accession>
<dbReference type="GO" id="GO:0005304">
    <property type="term" value="F:L-valine transmembrane transporter activity"/>
    <property type="evidence" value="ECO:0007669"/>
    <property type="project" value="TreeGrafter"/>
</dbReference>
<dbReference type="EnsemblBacteria" id="ABC24518">
    <property type="protein sequence ID" value="ABC24518"/>
    <property type="gene ID" value="Rru_A3724"/>
</dbReference>
<dbReference type="InterPro" id="IPR027417">
    <property type="entry name" value="P-loop_NTPase"/>
</dbReference>
<dbReference type="InterPro" id="IPR003439">
    <property type="entry name" value="ABC_transporter-like_ATP-bd"/>
</dbReference>
<keyword evidence="3" id="KW-0067">ATP-binding</keyword>
<keyword evidence="2" id="KW-0547">Nucleotide-binding</keyword>
<dbReference type="KEGG" id="rru:Rru_A3724"/>
<keyword evidence="5" id="KW-0378">Hydrolase</keyword>
<dbReference type="PATRIC" id="fig|269796.9.peg.3848"/>
<evidence type="ECO:0000313" key="6">
    <source>
        <dbReference type="Proteomes" id="UP000001929"/>
    </source>
</evidence>
<dbReference type="RefSeq" id="WP_011391471.1">
    <property type="nucleotide sequence ID" value="NC_007643.1"/>
</dbReference>
<dbReference type="GO" id="GO:0015188">
    <property type="term" value="F:L-isoleucine transmembrane transporter activity"/>
    <property type="evidence" value="ECO:0007669"/>
    <property type="project" value="TreeGrafter"/>
</dbReference>
<dbReference type="EC" id="3.6.3.25" evidence="5"/>
<evidence type="ECO:0000313" key="5">
    <source>
        <dbReference type="EMBL" id="ABC24518.1"/>
    </source>
</evidence>
<dbReference type="InterPro" id="IPR051120">
    <property type="entry name" value="ABC_AA/LPS_Transport"/>
</dbReference>
<gene>
    <name evidence="5" type="ordered locus">Rru_A3724</name>
</gene>
<dbReference type="SMART" id="SM00382">
    <property type="entry name" value="AAA"/>
    <property type="match status" value="1"/>
</dbReference>
<evidence type="ECO:0000256" key="1">
    <source>
        <dbReference type="ARBA" id="ARBA00022448"/>
    </source>
</evidence>
<dbReference type="PROSITE" id="PS50893">
    <property type="entry name" value="ABC_TRANSPORTER_2"/>
    <property type="match status" value="1"/>
</dbReference>
<dbReference type="PhylomeDB" id="Q2RMX7"/>
<dbReference type="GO" id="GO:0005886">
    <property type="term" value="C:plasma membrane"/>
    <property type="evidence" value="ECO:0007669"/>
    <property type="project" value="TreeGrafter"/>
</dbReference>
<dbReference type="InterPro" id="IPR003593">
    <property type="entry name" value="AAA+_ATPase"/>
</dbReference>
<evidence type="ECO:0000256" key="2">
    <source>
        <dbReference type="ARBA" id="ARBA00022741"/>
    </source>
</evidence>
<name>Q2RMX7_RHORT</name>
<dbReference type="eggNOG" id="COG0411">
    <property type="taxonomic scope" value="Bacteria"/>
</dbReference>
<feature type="domain" description="ABC transporter" evidence="4">
    <location>
        <begin position="11"/>
        <end position="259"/>
    </location>
</feature>
<dbReference type="GO" id="GO:1903806">
    <property type="term" value="P:L-isoleucine import across plasma membrane"/>
    <property type="evidence" value="ECO:0007669"/>
    <property type="project" value="TreeGrafter"/>
</dbReference>
<keyword evidence="1" id="KW-0813">Transport</keyword>
<dbReference type="Gene3D" id="3.40.50.300">
    <property type="entry name" value="P-loop containing nucleotide triphosphate hydrolases"/>
    <property type="match status" value="1"/>
</dbReference>
<dbReference type="EMBL" id="CP000230">
    <property type="protein sequence ID" value="ABC24518.1"/>
    <property type="molecule type" value="Genomic_DNA"/>
</dbReference>
<dbReference type="Pfam" id="PF00005">
    <property type="entry name" value="ABC_tran"/>
    <property type="match status" value="1"/>
</dbReference>
<dbReference type="AlphaFoldDB" id="Q2RMX7"/>
<keyword evidence="6" id="KW-1185">Reference proteome</keyword>
<dbReference type="SUPFAM" id="SSF52540">
    <property type="entry name" value="P-loop containing nucleoside triphosphate hydrolases"/>
    <property type="match status" value="1"/>
</dbReference>
<dbReference type="GO" id="GO:0015808">
    <property type="term" value="P:L-alanine transport"/>
    <property type="evidence" value="ECO:0007669"/>
    <property type="project" value="TreeGrafter"/>
</dbReference>
<dbReference type="GO" id="GO:0016887">
    <property type="term" value="F:ATP hydrolysis activity"/>
    <property type="evidence" value="ECO:0007669"/>
    <property type="project" value="InterPro"/>
</dbReference>
<dbReference type="Proteomes" id="UP000001929">
    <property type="component" value="Chromosome"/>
</dbReference>
<dbReference type="GO" id="GO:0015192">
    <property type="term" value="F:L-phenylalanine transmembrane transporter activity"/>
    <property type="evidence" value="ECO:0007669"/>
    <property type="project" value="TreeGrafter"/>
</dbReference>
<dbReference type="GO" id="GO:0005524">
    <property type="term" value="F:ATP binding"/>
    <property type="evidence" value="ECO:0007669"/>
    <property type="project" value="UniProtKB-KW"/>
</dbReference>
<evidence type="ECO:0000259" key="4">
    <source>
        <dbReference type="PROSITE" id="PS50893"/>
    </source>
</evidence>
<dbReference type="GO" id="GO:1903805">
    <property type="term" value="P:L-valine import across plasma membrane"/>
    <property type="evidence" value="ECO:0007669"/>
    <property type="project" value="TreeGrafter"/>
</dbReference>
<proteinExistence type="predicted"/>
<organism evidence="5 6">
    <name type="scientific">Rhodospirillum rubrum (strain ATCC 11170 / ATH 1.1.1 / DSM 467 / LMG 4362 / NCIMB 8255 / S1)</name>
    <dbReference type="NCBI Taxonomy" id="269796"/>
    <lineage>
        <taxon>Bacteria</taxon>
        <taxon>Pseudomonadati</taxon>
        <taxon>Pseudomonadota</taxon>
        <taxon>Alphaproteobacteria</taxon>
        <taxon>Rhodospirillales</taxon>
        <taxon>Rhodospirillaceae</taxon>
        <taxon>Rhodospirillum</taxon>
    </lineage>
</organism>
<evidence type="ECO:0000256" key="3">
    <source>
        <dbReference type="ARBA" id="ARBA00022840"/>
    </source>
</evidence>
<reference evidence="5 6" key="1">
    <citation type="journal article" date="2011" name="Stand. Genomic Sci.">
        <title>Complete genome sequence of Rhodospirillum rubrum type strain (S1).</title>
        <authorList>
            <person name="Munk A.C."/>
            <person name="Copeland A."/>
            <person name="Lucas S."/>
            <person name="Lapidus A."/>
            <person name="Del Rio T.G."/>
            <person name="Barry K."/>
            <person name="Detter J.C."/>
            <person name="Hammon N."/>
            <person name="Israni S."/>
            <person name="Pitluck S."/>
            <person name="Brettin T."/>
            <person name="Bruce D."/>
            <person name="Han C."/>
            <person name="Tapia R."/>
            <person name="Gilna P."/>
            <person name="Schmutz J."/>
            <person name="Larimer F."/>
            <person name="Land M."/>
            <person name="Kyrpides N.C."/>
            <person name="Mavromatis K."/>
            <person name="Richardson P."/>
            <person name="Rohde M."/>
            <person name="Goker M."/>
            <person name="Klenk H.P."/>
            <person name="Zhang Y."/>
            <person name="Roberts G.P."/>
            <person name="Reslewic S."/>
            <person name="Schwartz D.C."/>
        </authorList>
    </citation>
    <scope>NUCLEOTIDE SEQUENCE [LARGE SCALE GENOMIC DNA]</scope>
    <source>
        <strain evidence="6">ATCC 11170 / ATH 1.1.1 / DSM 467 / LMG 4362 / NCIMB 8255 / S1</strain>
    </source>
</reference>